<dbReference type="InterPro" id="IPR003808">
    <property type="entry name" value="Fe-S_metab-assoc_dom"/>
</dbReference>
<dbReference type="Proteomes" id="UP001501337">
    <property type="component" value="Unassembled WGS sequence"/>
</dbReference>
<protein>
    <submittedName>
        <fullName evidence="3">SufE family protein</fullName>
    </submittedName>
</protein>
<dbReference type="EMBL" id="BAABBO010000018">
    <property type="protein sequence ID" value="GAA3974268.1"/>
    <property type="molecule type" value="Genomic_DNA"/>
</dbReference>
<name>A0ABP7Q0S8_9GAMM</name>
<reference evidence="4" key="1">
    <citation type="journal article" date="2019" name="Int. J. Syst. Evol. Microbiol.">
        <title>The Global Catalogue of Microorganisms (GCM) 10K type strain sequencing project: providing services to taxonomists for standard genome sequencing and annotation.</title>
        <authorList>
            <consortium name="The Broad Institute Genomics Platform"/>
            <consortium name="The Broad Institute Genome Sequencing Center for Infectious Disease"/>
            <person name="Wu L."/>
            <person name="Ma J."/>
        </authorList>
    </citation>
    <scope>NUCLEOTIDE SEQUENCE [LARGE SCALE GENOMIC DNA]</scope>
    <source>
        <strain evidence="4">JCM 17555</strain>
    </source>
</reference>
<dbReference type="PANTHER" id="PTHR43597:SF5">
    <property type="entry name" value="SUFE-LIKE PROTEIN 2, CHLOROPLASTIC"/>
    <property type="match status" value="1"/>
</dbReference>
<comment type="similarity">
    <text evidence="1">Belongs to the SufE family.</text>
</comment>
<dbReference type="SUPFAM" id="SSF82649">
    <property type="entry name" value="SufE/NifU"/>
    <property type="match status" value="1"/>
</dbReference>
<evidence type="ECO:0000313" key="3">
    <source>
        <dbReference type="EMBL" id="GAA3974268.1"/>
    </source>
</evidence>
<gene>
    <name evidence="3" type="ORF">GCM10022278_34180</name>
</gene>
<dbReference type="PANTHER" id="PTHR43597">
    <property type="entry name" value="SULFUR ACCEPTOR PROTEIN CSDE"/>
    <property type="match status" value="1"/>
</dbReference>
<dbReference type="Pfam" id="PF02657">
    <property type="entry name" value="SufE"/>
    <property type="match status" value="1"/>
</dbReference>
<sequence length="153" mass="16923">MALSKSELDSLLETNPLGSEVTLDEVKENFEFLEDWEDRYGYIIELGRKSPPVPEEARTEDNQIFGCQSQVWYLATRDEQTGVLRVLIDSDAHIVKGLAAIVMLATNGKPAKQVADADLHAVFDELGLLNHLSPTRGNGLRAMIGTIQNIARS</sequence>
<feature type="domain" description="Fe-S metabolism associated" evidence="2">
    <location>
        <begin position="28"/>
        <end position="149"/>
    </location>
</feature>
<dbReference type="Gene3D" id="3.90.1010.10">
    <property type="match status" value="1"/>
</dbReference>
<evidence type="ECO:0000259" key="2">
    <source>
        <dbReference type="Pfam" id="PF02657"/>
    </source>
</evidence>
<keyword evidence="4" id="KW-1185">Reference proteome</keyword>
<comment type="caution">
    <text evidence="3">The sequence shown here is derived from an EMBL/GenBank/DDBJ whole genome shotgun (WGS) entry which is preliminary data.</text>
</comment>
<organism evidence="3 4">
    <name type="scientific">Allohahella marinimesophila</name>
    <dbReference type="NCBI Taxonomy" id="1054972"/>
    <lineage>
        <taxon>Bacteria</taxon>
        <taxon>Pseudomonadati</taxon>
        <taxon>Pseudomonadota</taxon>
        <taxon>Gammaproteobacteria</taxon>
        <taxon>Oceanospirillales</taxon>
        <taxon>Hahellaceae</taxon>
        <taxon>Allohahella</taxon>
    </lineage>
</organism>
<evidence type="ECO:0000256" key="1">
    <source>
        <dbReference type="ARBA" id="ARBA00010282"/>
    </source>
</evidence>
<proteinExistence type="inferred from homology"/>
<dbReference type="RefSeq" id="WP_344808653.1">
    <property type="nucleotide sequence ID" value="NZ_BAABBO010000018.1"/>
</dbReference>
<accession>A0ABP7Q0S8</accession>
<evidence type="ECO:0000313" key="4">
    <source>
        <dbReference type="Proteomes" id="UP001501337"/>
    </source>
</evidence>